<feature type="region of interest" description="Disordered" evidence="1">
    <location>
        <begin position="665"/>
        <end position="690"/>
    </location>
</feature>
<feature type="domain" description="Myb-like" evidence="2">
    <location>
        <begin position="258"/>
        <end position="307"/>
    </location>
</feature>
<feature type="compositionally biased region" description="Polar residues" evidence="1">
    <location>
        <begin position="670"/>
        <end position="682"/>
    </location>
</feature>
<dbReference type="SMART" id="SM00717">
    <property type="entry name" value="SANT"/>
    <property type="match status" value="1"/>
</dbReference>
<evidence type="ECO:0000256" key="1">
    <source>
        <dbReference type="SAM" id="MobiDB-lite"/>
    </source>
</evidence>
<feature type="region of interest" description="Disordered" evidence="1">
    <location>
        <begin position="367"/>
        <end position="443"/>
    </location>
</feature>
<dbReference type="Proteomes" id="UP001141806">
    <property type="component" value="Unassembled WGS sequence"/>
</dbReference>
<accession>A0A9Q0HDH5</accession>
<dbReference type="PANTHER" id="PTHR47206">
    <property type="entry name" value="HOMEODOMAIN-LIKE SUPERFAMILY PROTEIN"/>
    <property type="match status" value="1"/>
</dbReference>
<feature type="region of interest" description="Disordered" evidence="1">
    <location>
        <begin position="481"/>
        <end position="566"/>
    </location>
</feature>
<reference evidence="4" key="1">
    <citation type="journal article" date="2023" name="Plant J.">
        <title>The genome of the king protea, Protea cynaroides.</title>
        <authorList>
            <person name="Chang J."/>
            <person name="Duong T.A."/>
            <person name="Schoeman C."/>
            <person name="Ma X."/>
            <person name="Roodt D."/>
            <person name="Barker N."/>
            <person name="Li Z."/>
            <person name="Van de Peer Y."/>
            <person name="Mizrachi E."/>
        </authorList>
    </citation>
    <scope>NUCLEOTIDE SEQUENCE</scope>
    <source>
        <tissue evidence="4">Young leaves</tissue>
    </source>
</reference>
<dbReference type="AlphaFoldDB" id="A0A9Q0HDH5"/>
<evidence type="ECO:0000313" key="4">
    <source>
        <dbReference type="EMBL" id="KAJ4964258.1"/>
    </source>
</evidence>
<comment type="caution">
    <text evidence="4">The sequence shown here is derived from an EMBL/GenBank/DDBJ whole genome shotgun (WGS) entry which is preliminary data.</text>
</comment>
<dbReference type="PROSITE" id="PS51294">
    <property type="entry name" value="HTH_MYB"/>
    <property type="match status" value="1"/>
</dbReference>
<feature type="compositionally biased region" description="Basic and acidic residues" evidence="1">
    <location>
        <begin position="727"/>
        <end position="747"/>
    </location>
</feature>
<feature type="domain" description="HTH myb-type" evidence="3">
    <location>
        <begin position="260"/>
        <end position="315"/>
    </location>
</feature>
<feature type="compositionally biased region" description="Polar residues" evidence="1">
    <location>
        <begin position="513"/>
        <end position="546"/>
    </location>
</feature>
<dbReference type="InterPro" id="IPR001005">
    <property type="entry name" value="SANT/Myb"/>
</dbReference>
<feature type="region of interest" description="Disordered" evidence="1">
    <location>
        <begin position="725"/>
        <end position="747"/>
    </location>
</feature>
<dbReference type="SUPFAM" id="SSF46689">
    <property type="entry name" value="Homeodomain-like"/>
    <property type="match status" value="1"/>
</dbReference>
<dbReference type="PANTHER" id="PTHR47206:SF1">
    <property type="entry name" value="HOMEODOMAIN-LIKE SUPERFAMILY PROTEIN"/>
    <property type="match status" value="1"/>
</dbReference>
<evidence type="ECO:0000313" key="5">
    <source>
        <dbReference type="Proteomes" id="UP001141806"/>
    </source>
</evidence>
<dbReference type="PROSITE" id="PS50090">
    <property type="entry name" value="MYB_LIKE"/>
    <property type="match status" value="1"/>
</dbReference>
<name>A0A9Q0HDH5_9MAGN</name>
<keyword evidence="5" id="KW-1185">Reference proteome</keyword>
<dbReference type="OrthoDB" id="608866at2759"/>
<proteinExistence type="predicted"/>
<dbReference type="EMBL" id="JAMYWD010000008">
    <property type="protein sequence ID" value="KAJ4964258.1"/>
    <property type="molecule type" value="Genomic_DNA"/>
</dbReference>
<dbReference type="Gene3D" id="1.10.10.60">
    <property type="entry name" value="Homeodomain-like"/>
    <property type="match status" value="1"/>
</dbReference>
<dbReference type="Pfam" id="PF00249">
    <property type="entry name" value="Myb_DNA-binding"/>
    <property type="match status" value="1"/>
</dbReference>
<sequence>MWVLHLINDLQFSPPVSQSVPQSRLHTPGTSSRSLYSLVEVPTDTGRRVGLWTVEVVVWIMLNFYSLCFDFRVLRVTMIDTKKKKKKGSIREEDVSLILQRYTATTIIALIQEVAQFADVKIDWNSLVKKTSTGISNAREYQMLWRHLAYSHTLLDKLEDGAEPLDDDSDLEYEFEAFPPVSSETAMEAAACAKVLTAPGLPSDSGLLSQSTVEAPLTINIPNGANITVPVFVQKQPLPTVTTAEGLDGNGSASISMPARRKRKLWTAEEDMELIAAVQKCGEGNWANILKGDFKGDRTASQLSQRWAIIRKRQANSNPGAVSNSGSQLSEAQLAARRAVSLALSMPMKDSLSTACSVAAMNWNPPSSSSVLHASAEASPASNAPMEASTKSAVGSSSSQAQQSQQPPQQIAGSIQTGATNSTPRSRVTLKKTTPPVKPALGPNPMIQAAAVAAGARIATPSTAASLLKAAQSKNAVHIRPGGNSLIKTSVAGSTKPLSTSHAGPRPNVHYIRTTTSSSQPANQAGVSSTAPLLGSSQQATSNSVRPTIPTGQLPPANAAPSSNLVAHQTMSTSSVGITSSVTAECKSGDAAHNMGAGPLSEEDVKPCGERALDSSNVTTECLQYEASALPNSDAVGENQTAVVENLRNSQNLDADVDDQVAIVNKQTDESQTAGERLTSSPVRERSENRFVVSATSEDEIMEEQMDVSIIVTGGSDAEHTVIGAKFEGDDPTMEKPKGKLGESDVK</sequence>
<feature type="compositionally biased region" description="Low complexity" evidence="1">
    <location>
        <begin position="374"/>
        <end position="416"/>
    </location>
</feature>
<dbReference type="InterPro" id="IPR009057">
    <property type="entry name" value="Homeodomain-like_sf"/>
</dbReference>
<feature type="compositionally biased region" description="Polar residues" evidence="1">
    <location>
        <begin position="486"/>
        <end position="502"/>
    </location>
</feature>
<dbReference type="CDD" id="cd11660">
    <property type="entry name" value="SANT_TRF"/>
    <property type="match status" value="1"/>
</dbReference>
<dbReference type="InterPro" id="IPR017930">
    <property type="entry name" value="Myb_dom"/>
</dbReference>
<evidence type="ECO:0000259" key="2">
    <source>
        <dbReference type="PROSITE" id="PS50090"/>
    </source>
</evidence>
<evidence type="ECO:0000259" key="3">
    <source>
        <dbReference type="PROSITE" id="PS51294"/>
    </source>
</evidence>
<gene>
    <name evidence="4" type="ORF">NE237_024197</name>
</gene>
<feature type="compositionally biased region" description="Polar residues" evidence="1">
    <location>
        <begin position="417"/>
        <end position="426"/>
    </location>
</feature>
<protein>
    <submittedName>
        <fullName evidence="4">Uncharacterized protein</fullName>
    </submittedName>
</protein>
<organism evidence="4 5">
    <name type="scientific">Protea cynaroides</name>
    <dbReference type="NCBI Taxonomy" id="273540"/>
    <lineage>
        <taxon>Eukaryota</taxon>
        <taxon>Viridiplantae</taxon>
        <taxon>Streptophyta</taxon>
        <taxon>Embryophyta</taxon>
        <taxon>Tracheophyta</taxon>
        <taxon>Spermatophyta</taxon>
        <taxon>Magnoliopsida</taxon>
        <taxon>Proteales</taxon>
        <taxon>Proteaceae</taxon>
        <taxon>Protea</taxon>
    </lineage>
</organism>